<feature type="domain" description="Glycosyltransferase 2-like" evidence="6">
    <location>
        <begin position="8"/>
        <end position="167"/>
    </location>
</feature>
<protein>
    <submittedName>
        <fullName evidence="7">Glycosyl transferase family 2</fullName>
    </submittedName>
</protein>
<dbReference type="PANTHER" id="PTHR43646:SF2">
    <property type="entry name" value="GLYCOSYLTRANSFERASE 2-LIKE DOMAIN-CONTAINING PROTEIN"/>
    <property type="match status" value="1"/>
</dbReference>
<dbReference type="Proteomes" id="UP000033854">
    <property type="component" value="Unassembled WGS sequence"/>
</dbReference>
<dbReference type="SUPFAM" id="SSF53448">
    <property type="entry name" value="Nucleotide-diphospho-sugar transferases"/>
    <property type="match status" value="1"/>
</dbReference>
<evidence type="ECO:0000313" key="8">
    <source>
        <dbReference type="Proteomes" id="UP000033854"/>
    </source>
</evidence>
<accession>A0A0G1B987</accession>
<dbReference type="AlphaFoldDB" id="A0A0G1B987"/>
<dbReference type="GO" id="GO:0005886">
    <property type="term" value="C:plasma membrane"/>
    <property type="evidence" value="ECO:0007669"/>
    <property type="project" value="UniProtKB-SubCell"/>
</dbReference>
<evidence type="ECO:0000313" key="7">
    <source>
        <dbReference type="EMBL" id="KKS42891.1"/>
    </source>
</evidence>
<proteinExistence type="predicted"/>
<dbReference type="GO" id="GO:0016757">
    <property type="term" value="F:glycosyltransferase activity"/>
    <property type="evidence" value="ECO:0007669"/>
    <property type="project" value="UniProtKB-KW"/>
</dbReference>
<dbReference type="EMBL" id="LCDA01000004">
    <property type="protein sequence ID" value="KKS42891.1"/>
    <property type="molecule type" value="Genomic_DNA"/>
</dbReference>
<dbReference type="PANTHER" id="PTHR43646">
    <property type="entry name" value="GLYCOSYLTRANSFERASE"/>
    <property type="match status" value="1"/>
</dbReference>
<evidence type="ECO:0000256" key="1">
    <source>
        <dbReference type="ARBA" id="ARBA00004236"/>
    </source>
</evidence>
<dbReference type="InterPro" id="IPR029044">
    <property type="entry name" value="Nucleotide-diphossugar_trans"/>
</dbReference>
<dbReference type="Gene3D" id="3.90.550.10">
    <property type="entry name" value="Spore Coat Polysaccharide Biosynthesis Protein SpsA, Chain A"/>
    <property type="match status" value="1"/>
</dbReference>
<gene>
    <name evidence="7" type="ORF">UV06_C0004G0026</name>
</gene>
<name>A0A0G1B987_9BACT</name>
<reference evidence="7 8" key="1">
    <citation type="journal article" date="2015" name="Nature">
        <title>rRNA introns, odd ribosomes, and small enigmatic genomes across a large radiation of phyla.</title>
        <authorList>
            <person name="Brown C.T."/>
            <person name="Hug L.A."/>
            <person name="Thomas B.C."/>
            <person name="Sharon I."/>
            <person name="Castelle C.J."/>
            <person name="Singh A."/>
            <person name="Wilkins M.J."/>
            <person name="Williams K.H."/>
            <person name="Banfield J.F."/>
        </authorList>
    </citation>
    <scope>NUCLEOTIDE SEQUENCE [LARGE SCALE GENOMIC DNA]</scope>
</reference>
<keyword evidence="3" id="KW-0328">Glycosyltransferase</keyword>
<comment type="caution">
    <text evidence="7">The sequence shown here is derived from an EMBL/GenBank/DDBJ whole genome shotgun (WGS) entry which is preliminary data.</text>
</comment>
<evidence type="ECO:0000256" key="5">
    <source>
        <dbReference type="ARBA" id="ARBA00023136"/>
    </source>
</evidence>
<organism evidence="7 8">
    <name type="scientific">Candidatus Collierbacteria bacterium GW2011_GWA2_42_17</name>
    <dbReference type="NCBI Taxonomy" id="1618378"/>
    <lineage>
        <taxon>Bacteria</taxon>
        <taxon>Candidatus Collieribacteriota</taxon>
    </lineage>
</organism>
<dbReference type="InterPro" id="IPR001173">
    <property type="entry name" value="Glyco_trans_2-like"/>
</dbReference>
<sequence length="287" mass="32716">MNKEPFFSIVIPCLNEEKSLPLLLQDLVNQTLQDFEVIVVDGNSKDKTVENANKFKKRLPSLSILHSKIRNVSVQRNMGGEAGKGTYLLFNDADNRLPKHFLEGVKYHIGVKPTDMFTTWCLPDSNRRSDKAIATNLNLLTETGLLLGTPGALGAMIGCRRKIFGKIGGFNPKVAFAEDSEFIRHGYRKGYTFSIIREPRYVYSLRRFRKIGTLKLLQKYAILNLKIMTNQEVDQKKEYPMGGEYLEKDDKTTAYFKNLQSVFIKKSPKKSILEKIRALLSLEESDL</sequence>
<comment type="subcellular location">
    <subcellularLocation>
        <location evidence="1">Cell membrane</location>
    </subcellularLocation>
</comment>
<keyword evidence="4 7" id="KW-0808">Transferase</keyword>
<evidence type="ECO:0000259" key="6">
    <source>
        <dbReference type="Pfam" id="PF00535"/>
    </source>
</evidence>
<evidence type="ECO:0000256" key="3">
    <source>
        <dbReference type="ARBA" id="ARBA00022676"/>
    </source>
</evidence>
<keyword evidence="5" id="KW-0472">Membrane</keyword>
<dbReference type="Pfam" id="PF00535">
    <property type="entry name" value="Glycos_transf_2"/>
    <property type="match status" value="1"/>
</dbReference>
<evidence type="ECO:0000256" key="2">
    <source>
        <dbReference type="ARBA" id="ARBA00022475"/>
    </source>
</evidence>
<keyword evidence="2" id="KW-1003">Cell membrane</keyword>
<evidence type="ECO:0000256" key="4">
    <source>
        <dbReference type="ARBA" id="ARBA00022679"/>
    </source>
</evidence>